<evidence type="ECO:0000256" key="6">
    <source>
        <dbReference type="ARBA" id="ARBA00023136"/>
    </source>
</evidence>
<protein>
    <recommendedName>
        <fullName evidence="12">Cyclochlorotine biosynthesis protein O</fullName>
    </recommendedName>
</protein>
<keyword evidence="5" id="KW-0843">Virulence</keyword>
<comment type="subcellular location">
    <subcellularLocation>
        <location evidence="1">Membrane</location>
        <topology evidence="1">Single-pass membrane protein</topology>
    </subcellularLocation>
</comment>
<keyword evidence="6 9" id="KW-0472">Membrane</keyword>
<evidence type="ECO:0000256" key="7">
    <source>
        <dbReference type="ARBA" id="ARBA00023180"/>
    </source>
</evidence>
<comment type="caution">
    <text evidence="10">The sequence shown here is derived from an EMBL/GenBank/DDBJ whole genome shotgun (WGS) entry which is preliminary data.</text>
</comment>
<keyword evidence="3 9" id="KW-0812">Transmembrane</keyword>
<dbReference type="PANTHER" id="PTHR33365">
    <property type="entry name" value="YALI0B05434P"/>
    <property type="match status" value="1"/>
</dbReference>
<keyword evidence="4 9" id="KW-1133">Transmembrane helix</keyword>
<name>A0AA39Y911_9PEZI</name>
<evidence type="ECO:0000256" key="3">
    <source>
        <dbReference type="ARBA" id="ARBA00022692"/>
    </source>
</evidence>
<dbReference type="PANTHER" id="PTHR33365:SF4">
    <property type="entry name" value="CYCLOCHLOROTINE BIOSYNTHESIS PROTEIN O"/>
    <property type="match status" value="1"/>
</dbReference>
<evidence type="ECO:0000256" key="4">
    <source>
        <dbReference type="ARBA" id="ARBA00022989"/>
    </source>
</evidence>
<evidence type="ECO:0000256" key="2">
    <source>
        <dbReference type="ARBA" id="ARBA00004685"/>
    </source>
</evidence>
<dbReference type="Proteomes" id="UP001174936">
    <property type="component" value="Unassembled WGS sequence"/>
</dbReference>
<proteinExistence type="inferred from homology"/>
<gene>
    <name evidence="10" type="ORF">B0T16DRAFT_455738</name>
</gene>
<dbReference type="InterPro" id="IPR021765">
    <property type="entry name" value="UstYa-like"/>
</dbReference>
<feature type="transmembrane region" description="Helical" evidence="9">
    <location>
        <begin position="40"/>
        <end position="61"/>
    </location>
</feature>
<evidence type="ECO:0000313" key="10">
    <source>
        <dbReference type="EMBL" id="KAK0648253.1"/>
    </source>
</evidence>
<accession>A0AA39Y911</accession>
<dbReference type="AlphaFoldDB" id="A0AA39Y911"/>
<dbReference type="GO" id="GO:0016020">
    <property type="term" value="C:membrane"/>
    <property type="evidence" value="ECO:0007669"/>
    <property type="project" value="UniProtKB-SubCell"/>
</dbReference>
<keyword evidence="7" id="KW-0325">Glycoprotein</keyword>
<dbReference type="EMBL" id="JAULSV010000003">
    <property type="protein sequence ID" value="KAK0648253.1"/>
    <property type="molecule type" value="Genomic_DNA"/>
</dbReference>
<evidence type="ECO:0000256" key="9">
    <source>
        <dbReference type="SAM" id="Phobius"/>
    </source>
</evidence>
<keyword evidence="11" id="KW-1185">Reference proteome</keyword>
<dbReference type="Pfam" id="PF11807">
    <property type="entry name" value="UstYa"/>
    <property type="match status" value="1"/>
</dbReference>
<sequence length="258" mass="29501">MAIHDDDMETKGFLNSISLDELQELRKGMQQRQRSTTCRVIRLVLGALLAVTVFFLGRLSVLVPGSKAVRDVYSPAADLVEYQLVRFDKGYGKNTSDGRRIVYGGRANEQIDAAWDDLYFGAYVRITDEEARQLDEPTAPLHVGGGHIMSLDVYHQLHCLNFLRMALQPDYYEFHQPADDFEKHLAHCVNDLRQALQCAADITPLTFTRTTLNGRVAYDPSPHFEMRRTCRNWDKINNWARERSLMNDPNLANDLLIV</sequence>
<evidence type="ECO:0000256" key="5">
    <source>
        <dbReference type="ARBA" id="ARBA00023026"/>
    </source>
</evidence>
<evidence type="ECO:0008006" key="12">
    <source>
        <dbReference type="Google" id="ProtNLM"/>
    </source>
</evidence>
<dbReference type="GO" id="GO:0043386">
    <property type="term" value="P:mycotoxin biosynthetic process"/>
    <property type="evidence" value="ECO:0007669"/>
    <property type="project" value="InterPro"/>
</dbReference>
<comment type="pathway">
    <text evidence="2">Mycotoxin biosynthesis.</text>
</comment>
<reference evidence="10" key="1">
    <citation type="submission" date="2023-06" db="EMBL/GenBank/DDBJ databases">
        <title>Genome-scale phylogeny and comparative genomics of the fungal order Sordariales.</title>
        <authorList>
            <consortium name="Lawrence Berkeley National Laboratory"/>
            <person name="Hensen N."/>
            <person name="Bonometti L."/>
            <person name="Westerberg I."/>
            <person name="Brannstrom I.O."/>
            <person name="Guillou S."/>
            <person name="Cros-Aarteil S."/>
            <person name="Calhoun S."/>
            <person name="Haridas S."/>
            <person name="Kuo A."/>
            <person name="Mondo S."/>
            <person name="Pangilinan J."/>
            <person name="Riley R."/>
            <person name="Labutti K."/>
            <person name="Andreopoulos B."/>
            <person name="Lipzen A."/>
            <person name="Chen C."/>
            <person name="Yanf M."/>
            <person name="Daum C."/>
            <person name="Ng V."/>
            <person name="Clum A."/>
            <person name="Steindorff A."/>
            <person name="Ohm R."/>
            <person name="Martin F."/>
            <person name="Silar P."/>
            <person name="Natvig D."/>
            <person name="Lalanne C."/>
            <person name="Gautier V."/>
            <person name="Ament-Velasquez S.L."/>
            <person name="Kruys A."/>
            <person name="Hutchinson M.I."/>
            <person name="Powell A.J."/>
            <person name="Barry K."/>
            <person name="Miller A.N."/>
            <person name="Grigoriev I.V."/>
            <person name="Debuchy R."/>
            <person name="Gladieux P."/>
            <person name="Thoren M.H."/>
            <person name="Johannesson H."/>
        </authorList>
    </citation>
    <scope>NUCLEOTIDE SEQUENCE</scope>
    <source>
        <strain evidence="10">SMH2532-1</strain>
    </source>
</reference>
<organism evidence="10 11">
    <name type="scientific">Cercophora newfieldiana</name>
    <dbReference type="NCBI Taxonomy" id="92897"/>
    <lineage>
        <taxon>Eukaryota</taxon>
        <taxon>Fungi</taxon>
        <taxon>Dikarya</taxon>
        <taxon>Ascomycota</taxon>
        <taxon>Pezizomycotina</taxon>
        <taxon>Sordariomycetes</taxon>
        <taxon>Sordariomycetidae</taxon>
        <taxon>Sordariales</taxon>
        <taxon>Lasiosphaeriaceae</taxon>
        <taxon>Cercophora</taxon>
    </lineage>
</organism>
<evidence type="ECO:0000313" key="11">
    <source>
        <dbReference type="Proteomes" id="UP001174936"/>
    </source>
</evidence>
<evidence type="ECO:0000256" key="1">
    <source>
        <dbReference type="ARBA" id="ARBA00004167"/>
    </source>
</evidence>
<comment type="similarity">
    <text evidence="8">Belongs to the ustYa family.</text>
</comment>
<evidence type="ECO:0000256" key="8">
    <source>
        <dbReference type="ARBA" id="ARBA00035112"/>
    </source>
</evidence>